<dbReference type="Pfam" id="PF00535">
    <property type="entry name" value="Glycos_transf_2"/>
    <property type="match status" value="1"/>
</dbReference>
<feature type="transmembrane region" description="Helical" evidence="2">
    <location>
        <begin position="12"/>
        <end position="31"/>
    </location>
</feature>
<reference evidence="5" key="1">
    <citation type="journal article" date="2002" name="Science">
        <title>The draft genome of Ciona intestinalis: insights into chordate and vertebrate origins.</title>
        <authorList>
            <person name="Dehal P."/>
            <person name="Satou Y."/>
            <person name="Campbell R.K."/>
            <person name="Chapman J."/>
            <person name="Degnan B."/>
            <person name="De Tomaso A."/>
            <person name="Davidson B."/>
            <person name="Di Gregorio A."/>
            <person name="Gelpke M."/>
            <person name="Goodstein D.M."/>
            <person name="Harafuji N."/>
            <person name="Hastings K.E."/>
            <person name="Ho I."/>
            <person name="Hotta K."/>
            <person name="Huang W."/>
            <person name="Kawashima T."/>
            <person name="Lemaire P."/>
            <person name="Martinez D."/>
            <person name="Meinertzhagen I.A."/>
            <person name="Necula S."/>
            <person name="Nonaka M."/>
            <person name="Putnam N."/>
            <person name="Rash S."/>
            <person name="Saiga H."/>
            <person name="Satake M."/>
            <person name="Terry A."/>
            <person name="Yamada L."/>
            <person name="Wang H.G."/>
            <person name="Awazu S."/>
            <person name="Azumi K."/>
            <person name="Boore J."/>
            <person name="Branno M."/>
            <person name="Chin-Bow S."/>
            <person name="DeSantis R."/>
            <person name="Doyle S."/>
            <person name="Francino P."/>
            <person name="Keys D.N."/>
            <person name="Haga S."/>
            <person name="Hayashi H."/>
            <person name="Hino K."/>
            <person name="Imai K.S."/>
            <person name="Inaba K."/>
            <person name="Kano S."/>
            <person name="Kobayashi K."/>
            <person name="Kobayashi M."/>
            <person name="Lee B.I."/>
            <person name="Makabe K.W."/>
            <person name="Manohar C."/>
            <person name="Matassi G."/>
            <person name="Medina M."/>
            <person name="Mochizuki Y."/>
            <person name="Mount S."/>
            <person name="Morishita T."/>
            <person name="Miura S."/>
            <person name="Nakayama A."/>
            <person name="Nishizaka S."/>
            <person name="Nomoto H."/>
            <person name="Ohta F."/>
            <person name="Oishi K."/>
            <person name="Rigoutsos I."/>
            <person name="Sano M."/>
            <person name="Sasaki A."/>
            <person name="Sasakura Y."/>
            <person name="Shoguchi E."/>
            <person name="Shin-i T."/>
            <person name="Spagnuolo A."/>
            <person name="Stainier D."/>
            <person name="Suzuki M.M."/>
            <person name="Tassy O."/>
            <person name="Takatori N."/>
            <person name="Tokuoka M."/>
            <person name="Yagi K."/>
            <person name="Yoshizaki F."/>
            <person name="Wada S."/>
            <person name="Zhang C."/>
            <person name="Hyatt P.D."/>
            <person name="Larimer F."/>
            <person name="Detter C."/>
            <person name="Doggett N."/>
            <person name="Glavina T."/>
            <person name="Hawkins T."/>
            <person name="Richardson P."/>
            <person name="Lucas S."/>
            <person name="Kohara Y."/>
            <person name="Levine M."/>
            <person name="Satoh N."/>
            <person name="Rokhsar D.S."/>
        </authorList>
    </citation>
    <scope>NUCLEOTIDE SEQUENCE [LARGE SCALE GENOMIC DNA]</scope>
</reference>
<keyword evidence="2" id="KW-0472">Membrane</keyword>
<dbReference type="InterPro" id="IPR001173">
    <property type="entry name" value="Glyco_trans_2-like"/>
</dbReference>
<keyword evidence="2" id="KW-0812">Transmembrane</keyword>
<dbReference type="GO" id="GO:0004653">
    <property type="term" value="F:polypeptide N-acetylgalactosaminyltransferase activity"/>
    <property type="evidence" value="ECO:0000318"/>
    <property type="project" value="GO_Central"/>
</dbReference>
<dbReference type="PANTHER" id="PTHR11675:SF101">
    <property type="entry name" value="POLYPEPTIDE N-ACETYLGALACTOSAMINYLTRANSFERASE 5"/>
    <property type="match status" value="1"/>
</dbReference>
<feature type="domain" description="Glycosyltransferase 2-like" evidence="3">
    <location>
        <begin position="156"/>
        <end position="282"/>
    </location>
</feature>
<proteinExistence type="predicted"/>
<keyword evidence="2" id="KW-1133">Transmembrane helix</keyword>
<dbReference type="STRING" id="7719.ENSCINP00000008833"/>
<evidence type="ECO:0000259" key="3">
    <source>
        <dbReference type="Pfam" id="PF00535"/>
    </source>
</evidence>
<dbReference type="GO" id="GO:0006493">
    <property type="term" value="P:protein O-linked glycosylation"/>
    <property type="evidence" value="ECO:0000318"/>
    <property type="project" value="GO_Central"/>
</dbReference>
<keyword evidence="5" id="KW-1185">Reference proteome</keyword>
<dbReference type="AlphaFoldDB" id="F6UGJ2"/>
<accession>F6UGJ2</accession>
<dbReference type="InterPro" id="IPR029044">
    <property type="entry name" value="Nucleotide-diphossugar_trans"/>
</dbReference>
<evidence type="ECO:0000256" key="1">
    <source>
        <dbReference type="ARBA" id="ARBA00023157"/>
    </source>
</evidence>
<reference evidence="4" key="3">
    <citation type="submission" date="2025-09" db="UniProtKB">
        <authorList>
            <consortium name="Ensembl"/>
        </authorList>
    </citation>
    <scope>IDENTIFICATION</scope>
</reference>
<organism evidence="4 5">
    <name type="scientific">Ciona intestinalis</name>
    <name type="common">Transparent sea squirt</name>
    <name type="synonym">Ascidia intestinalis</name>
    <dbReference type="NCBI Taxonomy" id="7719"/>
    <lineage>
        <taxon>Eukaryota</taxon>
        <taxon>Metazoa</taxon>
        <taxon>Chordata</taxon>
        <taxon>Tunicata</taxon>
        <taxon>Ascidiacea</taxon>
        <taxon>Phlebobranchia</taxon>
        <taxon>Cionidae</taxon>
        <taxon>Ciona</taxon>
    </lineage>
</organism>
<dbReference type="Proteomes" id="UP000008144">
    <property type="component" value="Unassembled WGS sequence"/>
</dbReference>
<dbReference type="SUPFAM" id="SSF53448">
    <property type="entry name" value="Nucleotide-diphospho-sugar transferases"/>
    <property type="match status" value="1"/>
</dbReference>
<reference evidence="4" key="2">
    <citation type="submission" date="2025-08" db="UniProtKB">
        <authorList>
            <consortium name="Ensembl"/>
        </authorList>
    </citation>
    <scope>IDENTIFICATION</scope>
</reference>
<keyword evidence="1" id="KW-1015">Disulfide bond</keyword>
<dbReference type="Ensembl" id="ENSCINT00000008833.3">
    <property type="protein sequence ID" value="ENSCINP00000008833.3"/>
    <property type="gene ID" value="ENSCING00000004285.3"/>
</dbReference>
<dbReference type="GeneTree" id="ENSGT00940000167356"/>
<evidence type="ECO:0000313" key="5">
    <source>
        <dbReference type="Proteomes" id="UP000008144"/>
    </source>
</evidence>
<dbReference type="OMA" id="WCKDEAH"/>
<dbReference type="Gene3D" id="3.90.550.10">
    <property type="entry name" value="Spore Coat Polysaccharide Biosynthesis Protein SpsA, Chain A"/>
    <property type="match status" value="1"/>
</dbReference>
<dbReference type="InParanoid" id="F6UGJ2"/>
<dbReference type="HOGENOM" id="CLU_013477_3_3_1"/>
<dbReference type="PANTHER" id="PTHR11675">
    <property type="entry name" value="N-ACETYLGALACTOSAMINYLTRANSFERASE"/>
    <property type="match status" value="1"/>
</dbReference>
<evidence type="ECO:0000313" key="4">
    <source>
        <dbReference type="Ensembl" id="ENSCINP00000008833.3"/>
    </source>
</evidence>
<sequence>MSRRNIKNCRLRFCVILVSIPSLLILLYNWGDELQSRSGLQDIIQYDKNSVAEILPLKTERTTSATYIPTKPFDHSAPALPRPPNRQLGIGERGDPVVLGNLTDDEEARQAELWELYGVNQFLSEKISLHRGLKEFRHPLCIERPPFNYTQLPNASVIIVFYNEGWSTLLRTIYSVLHNTPDILLTEIILVDDGSSIQNLGKQLHDYVIKLPKIKLIRTARREGLMRARLLGLAQAVGEVIAFVDCHCEVTHGWLEPLLEAISLDKTVVAIPVTDDIDSKTFQ</sequence>
<protein>
    <recommendedName>
        <fullName evidence="3">Glycosyltransferase 2-like domain-containing protein</fullName>
    </recommendedName>
</protein>
<dbReference type="GO" id="GO:0005794">
    <property type="term" value="C:Golgi apparatus"/>
    <property type="evidence" value="ECO:0000318"/>
    <property type="project" value="GO_Central"/>
</dbReference>
<name>F6UGJ2_CIOIN</name>
<evidence type="ECO:0000256" key="2">
    <source>
        <dbReference type="SAM" id="Phobius"/>
    </source>
</evidence>